<dbReference type="AlphaFoldDB" id="A0A383ENM6"/>
<proteinExistence type="predicted"/>
<sequence length="65" mass="8011">MYEIENTRDFKIIKSFVDHLERRHDNSGWGIFSTINYEIYNNQKDHFKNRHNHSITHSLKGMMEW</sequence>
<reference evidence="1" key="1">
    <citation type="submission" date="2018-05" db="EMBL/GenBank/DDBJ databases">
        <authorList>
            <person name="Lanie J.A."/>
            <person name="Ng W.-L."/>
            <person name="Kazmierczak K.M."/>
            <person name="Andrzejewski T.M."/>
            <person name="Davidsen T.M."/>
            <person name="Wayne K.J."/>
            <person name="Tettelin H."/>
            <person name="Glass J.I."/>
            <person name="Rusch D."/>
            <person name="Podicherti R."/>
            <person name="Tsui H.-C.T."/>
            <person name="Winkler M.E."/>
        </authorList>
    </citation>
    <scope>NUCLEOTIDE SEQUENCE</scope>
</reference>
<evidence type="ECO:0000313" key="1">
    <source>
        <dbReference type="EMBL" id="SVE58457.1"/>
    </source>
</evidence>
<accession>A0A383ENM6</accession>
<organism evidence="1">
    <name type="scientific">marine metagenome</name>
    <dbReference type="NCBI Taxonomy" id="408172"/>
    <lineage>
        <taxon>unclassified sequences</taxon>
        <taxon>metagenomes</taxon>
        <taxon>ecological metagenomes</taxon>
    </lineage>
</organism>
<feature type="non-terminal residue" evidence="1">
    <location>
        <position position="65"/>
    </location>
</feature>
<dbReference type="EMBL" id="UINC01227533">
    <property type="protein sequence ID" value="SVE58457.1"/>
    <property type="molecule type" value="Genomic_DNA"/>
</dbReference>
<protein>
    <submittedName>
        <fullName evidence="1">Uncharacterized protein</fullName>
    </submittedName>
</protein>
<gene>
    <name evidence="1" type="ORF">METZ01_LOCUS511311</name>
</gene>
<name>A0A383ENM6_9ZZZZ</name>